<feature type="domain" description="DUF306" evidence="3">
    <location>
        <begin position="164"/>
        <end position="265"/>
    </location>
</feature>
<feature type="region of interest" description="Disordered" evidence="1">
    <location>
        <begin position="136"/>
        <end position="162"/>
    </location>
</feature>
<evidence type="ECO:0000259" key="3">
    <source>
        <dbReference type="Pfam" id="PF03724"/>
    </source>
</evidence>
<evidence type="ECO:0000313" key="4">
    <source>
        <dbReference type="EMBL" id="KKB12840.1"/>
    </source>
</evidence>
<feature type="chain" id="PRO_5002487165" description="DUF306 domain-containing protein" evidence="2">
    <location>
        <begin position="27"/>
        <end position="267"/>
    </location>
</feature>
<gene>
    <name evidence="4" type="ORF">VE25_05215</name>
</gene>
<keyword evidence="2" id="KW-0732">Signal</keyword>
<feature type="compositionally biased region" description="Acidic residues" evidence="1">
    <location>
        <begin position="144"/>
        <end position="160"/>
    </location>
</feature>
<dbReference type="Pfam" id="PF09619">
    <property type="entry name" value="YscW"/>
    <property type="match status" value="1"/>
</dbReference>
<protein>
    <recommendedName>
        <fullName evidence="3">DUF306 domain-containing protein</fullName>
    </recommendedName>
</protein>
<dbReference type="STRING" id="443610.VE25_05215"/>
<dbReference type="Gene3D" id="2.40.128.270">
    <property type="match status" value="1"/>
</dbReference>
<reference evidence="4 5" key="1">
    <citation type="submission" date="2015-03" db="EMBL/GenBank/DDBJ databases">
        <authorList>
            <person name="Hassan Y.I."/>
            <person name="Lepp D."/>
            <person name="Li X.-Z."/>
            <person name="Zhou T."/>
        </authorList>
    </citation>
    <scope>NUCLEOTIDE SEQUENCE [LARGE SCALE GENOMIC DNA]</scope>
    <source>
        <strain evidence="4 5">BD-c194</strain>
    </source>
</reference>
<dbReference type="InterPro" id="IPR005184">
    <property type="entry name" value="DUF306_Meta_HslJ"/>
</dbReference>
<dbReference type="PATRIC" id="fig|443610.3.peg.3594"/>
<dbReference type="AlphaFoldDB" id="A0A0F5FW88"/>
<dbReference type="EMBL" id="JZEX01000057">
    <property type="protein sequence ID" value="KKB12840.1"/>
    <property type="molecule type" value="Genomic_DNA"/>
</dbReference>
<dbReference type="InterPro" id="IPR038670">
    <property type="entry name" value="HslJ-like_sf"/>
</dbReference>
<dbReference type="Proteomes" id="UP000033632">
    <property type="component" value="Unassembled WGS sequence"/>
</dbReference>
<sequence>MKTAFARFAPPAALFVAALLAGTAFADGASISGTASYRERIALPPDAVLEVQLADVSLADAPARIIASTRVDPAGQVPIPFTLTFDPASIEDRATYAVSARIEVGDDLWFITDTRNALDPLSVELPVDLMLVRASSGDPAAGEPADEAPAEGEPEGDEPADAALDGNWRLVELDGEPAAEGFETTLIVSPGQIGGNGGCNTYGGSLEVTGSKIDITNVFSTMMACEESLAQEQAFFAALENAQSYEIVDGALQLKGADGTVLARLEQ</sequence>
<evidence type="ECO:0000313" key="5">
    <source>
        <dbReference type="Proteomes" id="UP000033632"/>
    </source>
</evidence>
<dbReference type="RefSeq" id="WP_046107539.1">
    <property type="nucleotide sequence ID" value="NZ_JZEX01000057.1"/>
</dbReference>
<dbReference type="Pfam" id="PF03724">
    <property type="entry name" value="META"/>
    <property type="match status" value="1"/>
</dbReference>
<comment type="caution">
    <text evidence="4">The sequence shown here is derived from an EMBL/GenBank/DDBJ whole genome shotgun (WGS) entry which is preliminary data.</text>
</comment>
<accession>A0A0F5FW88</accession>
<evidence type="ECO:0000256" key="2">
    <source>
        <dbReference type="SAM" id="SignalP"/>
    </source>
</evidence>
<proteinExistence type="predicted"/>
<dbReference type="PANTHER" id="PTHR38013">
    <property type="entry name" value="GLYCOPROTEIN/POLYSACCHARIDE METABOLISM"/>
    <property type="match status" value="1"/>
</dbReference>
<organism evidence="4 5">
    <name type="scientific">Devosia geojensis</name>
    <dbReference type="NCBI Taxonomy" id="443610"/>
    <lineage>
        <taxon>Bacteria</taxon>
        <taxon>Pseudomonadati</taxon>
        <taxon>Pseudomonadota</taxon>
        <taxon>Alphaproteobacteria</taxon>
        <taxon>Hyphomicrobiales</taxon>
        <taxon>Devosiaceae</taxon>
        <taxon>Devosia</taxon>
    </lineage>
</organism>
<name>A0A0F5FW88_9HYPH</name>
<evidence type="ECO:0000256" key="1">
    <source>
        <dbReference type="SAM" id="MobiDB-lite"/>
    </source>
</evidence>
<dbReference type="OrthoDB" id="9809132at2"/>
<dbReference type="PANTHER" id="PTHR38013:SF1">
    <property type="entry name" value="GLYCOPROTEIN_POLYSACCHARIDE METABOLISM"/>
    <property type="match status" value="1"/>
</dbReference>
<feature type="signal peptide" evidence="2">
    <location>
        <begin position="1"/>
        <end position="26"/>
    </location>
</feature>
<dbReference type="InterPro" id="IPR053196">
    <property type="entry name" value="Lipoprotein_YbaY-like"/>
</dbReference>
<dbReference type="InterPro" id="IPR039366">
    <property type="entry name" value="Pilotin"/>
</dbReference>
<keyword evidence="5" id="KW-1185">Reference proteome</keyword>